<protein>
    <submittedName>
        <fullName evidence="8">Alginate lyase family protein</fullName>
    </submittedName>
</protein>
<dbReference type="InterPro" id="IPR031680">
    <property type="entry name" value="Hepar_II_III_N"/>
</dbReference>
<dbReference type="GO" id="GO:0016829">
    <property type="term" value="F:lyase activity"/>
    <property type="evidence" value="ECO:0007669"/>
    <property type="project" value="UniProtKB-KW"/>
</dbReference>
<gene>
    <name evidence="8" type="ORF">IAC06_03890</name>
</gene>
<evidence type="ECO:0000256" key="1">
    <source>
        <dbReference type="ARBA" id="ARBA00004418"/>
    </source>
</evidence>
<feature type="region of interest" description="Disordered" evidence="5">
    <location>
        <begin position="1"/>
        <end position="21"/>
    </location>
</feature>
<dbReference type="PANTHER" id="PTHR39210:SF1">
    <property type="entry name" value="HEPARIN-SULFATE LYASE"/>
    <property type="match status" value="1"/>
</dbReference>
<proteinExistence type="predicted"/>
<dbReference type="EMBL" id="JADIMI010000036">
    <property type="protein sequence ID" value="MBO8452011.1"/>
    <property type="molecule type" value="Genomic_DNA"/>
</dbReference>
<dbReference type="InterPro" id="IPR012480">
    <property type="entry name" value="Hepar_II_III_C"/>
</dbReference>
<dbReference type="Gene3D" id="2.70.98.70">
    <property type="match status" value="1"/>
</dbReference>
<evidence type="ECO:0000259" key="7">
    <source>
        <dbReference type="Pfam" id="PF16889"/>
    </source>
</evidence>
<evidence type="ECO:0000256" key="2">
    <source>
        <dbReference type="ARBA" id="ARBA00022729"/>
    </source>
</evidence>
<keyword evidence="2" id="KW-0732">Signal</keyword>
<dbReference type="AlphaFoldDB" id="A0A9D9HHL8"/>
<dbReference type="Gene3D" id="1.50.10.100">
    <property type="entry name" value="Chondroitin AC/alginate lyase"/>
    <property type="match status" value="1"/>
</dbReference>
<evidence type="ECO:0000259" key="6">
    <source>
        <dbReference type="Pfam" id="PF07940"/>
    </source>
</evidence>
<dbReference type="PANTHER" id="PTHR39210">
    <property type="entry name" value="HEPARIN-SULFATE LYASE"/>
    <property type="match status" value="1"/>
</dbReference>
<dbReference type="SUPFAM" id="SSF48230">
    <property type="entry name" value="Chondroitin AC/alginate lyase"/>
    <property type="match status" value="1"/>
</dbReference>
<keyword evidence="3" id="KW-0574">Periplasm</keyword>
<dbReference type="InterPro" id="IPR008929">
    <property type="entry name" value="Chondroitin_lyas"/>
</dbReference>
<evidence type="ECO:0000256" key="3">
    <source>
        <dbReference type="ARBA" id="ARBA00022764"/>
    </source>
</evidence>
<comment type="subcellular location">
    <subcellularLocation>
        <location evidence="1">Periplasm</location>
    </subcellularLocation>
</comment>
<reference evidence="8" key="1">
    <citation type="submission" date="2020-10" db="EMBL/GenBank/DDBJ databases">
        <authorList>
            <person name="Gilroy R."/>
        </authorList>
    </citation>
    <scope>NUCLEOTIDE SEQUENCE</scope>
    <source>
        <strain evidence="8">B1-20833</strain>
    </source>
</reference>
<evidence type="ECO:0000313" key="8">
    <source>
        <dbReference type="EMBL" id="MBO8452011.1"/>
    </source>
</evidence>
<feature type="domain" description="Heparin-sulfate lyase N-terminal" evidence="7">
    <location>
        <begin position="27"/>
        <end position="391"/>
    </location>
</feature>
<evidence type="ECO:0000256" key="4">
    <source>
        <dbReference type="ARBA" id="ARBA00023239"/>
    </source>
</evidence>
<comment type="caution">
    <text evidence="8">The sequence shown here is derived from an EMBL/GenBank/DDBJ whole genome shotgun (WGS) entry which is preliminary data.</text>
</comment>
<accession>A0A9D9HHL8</accession>
<evidence type="ECO:0000313" key="9">
    <source>
        <dbReference type="Proteomes" id="UP000823661"/>
    </source>
</evidence>
<evidence type="ECO:0000256" key="5">
    <source>
        <dbReference type="SAM" id="MobiDB-lite"/>
    </source>
</evidence>
<organism evidence="8 9">
    <name type="scientific">Candidatus Cryptobacteroides intestinavium</name>
    <dbReference type="NCBI Taxonomy" id="2840766"/>
    <lineage>
        <taxon>Bacteria</taxon>
        <taxon>Pseudomonadati</taxon>
        <taxon>Bacteroidota</taxon>
        <taxon>Bacteroidia</taxon>
        <taxon>Bacteroidales</taxon>
        <taxon>Candidatus Cryptobacteroides</taxon>
    </lineage>
</organism>
<reference evidence="8" key="2">
    <citation type="journal article" date="2021" name="PeerJ">
        <title>Extensive microbial diversity within the chicken gut microbiome revealed by metagenomics and culture.</title>
        <authorList>
            <person name="Gilroy R."/>
            <person name="Ravi A."/>
            <person name="Getino M."/>
            <person name="Pursley I."/>
            <person name="Horton D.L."/>
            <person name="Alikhan N.F."/>
            <person name="Baker D."/>
            <person name="Gharbi K."/>
            <person name="Hall N."/>
            <person name="Watson M."/>
            <person name="Adriaenssens E.M."/>
            <person name="Foster-Nyarko E."/>
            <person name="Jarju S."/>
            <person name="Secka A."/>
            <person name="Antonio M."/>
            <person name="Oren A."/>
            <person name="Chaudhuri R.R."/>
            <person name="La Ragione R."/>
            <person name="Hildebrand F."/>
            <person name="Pallen M.J."/>
        </authorList>
    </citation>
    <scope>NUCLEOTIDE SEQUENCE</scope>
    <source>
        <strain evidence="8">B1-20833</strain>
    </source>
</reference>
<sequence length="704" mass="79392">MTGSQSGNQKPEYRPEPGLNENVDPELFNVINLDYPGLEKVKEHYQAGELWNAAYELLDYYRNRTTVSNPLTDVFMMNPSVSADEQNKADQALKDNDYRFAVASFSESTGATGLPVYYSFKGGDGINWDLTVEDLGSENEKEFRIQRHRHQWMLPQAKVYRVSRDEKYFEDWKTVYQSWLDRYLPEYPEGAVESANDAWYGLQPAERAYDQISIFEYFLSSAGFTPEWLSTFLVAFAKTVDCVNANPYADSESNIYTSQRKTLYAAGTLMPEFVNSSAWKTAGLEGFSGVGDTFNDDGVHNELDPSYHIDVLSKCYDVYRIAAANDALSDFPSDYTENLRKAAGFVKDITYPGYAIDNFNDTRSSSWTRNVLMRNFGYYSEMFPDDRELLWMATGGQSGDEPQAHVSVYPVSGYYMFRSTWKSDGLMMVLKNNYNPDNQWHCQPDNGTFTIWNKGRSFSPDAGCYSYDDGGDRKTYSNTDMHNTMTLNKARITDGHMLGEMLKQESGPNYELIVTQNPSYDGLTHRRAVFFVDNSFFVLVDEGFGSAEGTVNLNFKGGNPAGTPTNLDGNANKYVADNLPQTGKENTFDSSKPCGMHTEFDDSNNMLFTTFSEKAPSKAEWTTGYFSNKLGERAGRRRVWTIDVEKTSGENLRFITVIHPFGATGELKANMVNAEFTDQVAADPAGAAVKVTVNDKEYNLSYTL</sequence>
<keyword evidence="4 8" id="KW-0456">Lyase</keyword>
<dbReference type="Pfam" id="PF07940">
    <property type="entry name" value="Hepar_II_III_C"/>
    <property type="match status" value="1"/>
</dbReference>
<dbReference type="Proteomes" id="UP000823661">
    <property type="component" value="Unassembled WGS sequence"/>
</dbReference>
<dbReference type="GO" id="GO:0042597">
    <property type="term" value="C:periplasmic space"/>
    <property type="evidence" value="ECO:0007669"/>
    <property type="project" value="UniProtKB-SubCell"/>
</dbReference>
<name>A0A9D9HHL8_9BACT</name>
<feature type="domain" description="Heparinase II/III-like C-terminal" evidence="6">
    <location>
        <begin position="404"/>
        <end position="567"/>
    </location>
</feature>
<dbReference type="Pfam" id="PF16889">
    <property type="entry name" value="Hepar_II_III_N"/>
    <property type="match status" value="1"/>
</dbReference>